<feature type="region of interest" description="Disordered" evidence="1">
    <location>
        <begin position="1056"/>
        <end position="1197"/>
    </location>
</feature>
<feature type="compositionally biased region" description="Acidic residues" evidence="1">
    <location>
        <begin position="681"/>
        <end position="700"/>
    </location>
</feature>
<dbReference type="PROSITE" id="PS52042">
    <property type="entry name" value="GLOBIN_CP_ADGB"/>
    <property type="match status" value="1"/>
</dbReference>
<evidence type="ECO:0000259" key="2">
    <source>
        <dbReference type="PROSITE" id="PS52042"/>
    </source>
</evidence>
<evidence type="ECO:0000256" key="1">
    <source>
        <dbReference type="SAM" id="MobiDB-lite"/>
    </source>
</evidence>
<dbReference type="InterPro" id="IPR057249">
    <property type="entry name" value="Globin_CP_ADGB"/>
</dbReference>
<sequence length="1310" mass="150197">MSATPNVLGSSVSDDNPTSPSPPKTQNLEPPQPQLQDSKLIMNLNFILEPWDWRKDCCLAQPLIYTSIQDHWIVHVRLPAGRNIFRLWLVPQSNPPEQDPANDSKRKFAVPFSVRVVSQTPIYIGSRIEVQNYMTNPPMLFLKQCERLANNIWGLFACFGKQRNEYHKNLKQLRRTYCPAYPEPDTINKFTKATHDTFEQLFVSLITFLNGGTLDRMLILALRVIFLNPMIGRQFMPKVEENSLEAKVFEGVLKTLGRKAKTMVYSAVITIQKFYRGWRVRRLFRLRDKYDPKFKKIEYCVRRIGFLLARESDSIYSHEEPNDKKVESSRSANKPPNIFPTPPHWAVDMLRYLIEQNPWLITMHPHAYCVPHHIQLQEMEGEVPPDMKNFSWFPFLRETLRVPPNAKSCFCEIDLQAYPYTGISMKIINNDTGKLLTLRNNSLFLGHIANNKRGYTVFCYRWTVPNAYQDANERFPSKLWKLRVVSPYTESVPRFVADADDEEGTETPKRNSDAPVRTWRTSKESQHSNISDKENAEENDNENDNVDNTDVENVENEFPHKLCLRRLEGYYMPSKDASVCRYILETEEKKCTISLRFRASHAKARVRVQVWDCSKKSLIFEETCDGGLLVPCIQLHVTKKSGCTLNLAYDSSESLREDWSRGDLVSCSGLLTLEKKSSSAENEDENEEEEEEEQKMEEETEQQKEEETLDIPDPDPGNGGNLKRRYVISVYVVDDSWQLTDNEWLFVLDKKREFFRDLTRWYSRNCEVRRRGTEKNGGDDPLGFDEEAGQHVNVMDPSNTQDLEATNTEIIGPTSQPSESTDKPKEKEKPDFISNKRKKTRAEKSLKEKVEKDKEREKIEKEKNEKMDGGDSKDAAQLSDHTHYTVLPDHQPAAPPPTAAYPLINTTSSAATVPVSPVEQLDDKEGKIRRRGSGNLLIKYGGRQSQDIKQLDKPYWILEVLLDANVKYKMKSNRHQFRKKFLRAQESWTKECTAAQEPPAGAANTVDELANANNNAEMANIYECVCPEDEDYNGFANQGVMNPSCCYKKVETQPKKTAGSNSEEGDEEEHQDPAPQEHGEAVMDLGFERRQTADMADMKSEKPGKDKKKLLASKSKYVEGAAASKKKIPEQSEKPGGNRKKKGAHSIYKDDDIDKEPSAPITTQPEEVPPPPPPPETVEEEPKPEIPEPEDPLTEQETVRLKRCGVVGEILKCYAELFMQTIPVREELLEMVKKNQLETKGPKKLVLTKTGVGKYCQKLFHMENKTKTREAIVAEKLLKWAFEYFCLEPTEENCEPNEDDTGDKVTLFLH</sequence>
<feature type="compositionally biased region" description="Pro residues" evidence="1">
    <location>
        <begin position="1167"/>
        <end position="1176"/>
    </location>
</feature>
<dbReference type="Pfam" id="PF22069">
    <property type="entry name" value="Androglobin_IV"/>
    <property type="match status" value="1"/>
</dbReference>
<evidence type="ECO:0000313" key="3">
    <source>
        <dbReference type="EMBL" id="ODM97841.1"/>
    </source>
</evidence>
<dbReference type="SMART" id="SM00015">
    <property type="entry name" value="IQ"/>
    <property type="match status" value="1"/>
</dbReference>
<dbReference type="Pfam" id="PF00612">
    <property type="entry name" value="IQ"/>
    <property type="match status" value="1"/>
</dbReference>
<reference evidence="3 4" key="1">
    <citation type="journal article" date="2016" name="Genome Biol. Evol.">
        <title>Gene Family Evolution Reflects Adaptation to Soil Environmental Stressors in the Genome of the Collembolan Orchesella cincta.</title>
        <authorList>
            <person name="Faddeeva-Vakhrusheva A."/>
            <person name="Derks M.F."/>
            <person name="Anvar S.Y."/>
            <person name="Agamennone V."/>
            <person name="Suring W."/>
            <person name="Smit S."/>
            <person name="van Straalen N.M."/>
            <person name="Roelofs D."/>
        </authorList>
    </citation>
    <scope>NUCLEOTIDE SEQUENCE [LARGE SCALE GENOMIC DNA]</scope>
    <source>
        <tissue evidence="3">Mixed pool</tissue>
    </source>
</reference>
<feature type="compositionally biased region" description="Basic and acidic residues" evidence="1">
    <location>
        <begin position="820"/>
        <end position="831"/>
    </location>
</feature>
<proteinExistence type="predicted"/>
<feature type="region of interest" description="Disordered" evidence="1">
    <location>
        <begin position="808"/>
        <end position="876"/>
    </location>
</feature>
<feature type="compositionally biased region" description="Polar residues" evidence="1">
    <location>
        <begin position="808"/>
        <end position="819"/>
    </location>
</feature>
<organism evidence="3 4">
    <name type="scientific">Orchesella cincta</name>
    <name type="common">Springtail</name>
    <name type="synonym">Podura cincta</name>
    <dbReference type="NCBI Taxonomy" id="48709"/>
    <lineage>
        <taxon>Eukaryota</taxon>
        <taxon>Metazoa</taxon>
        <taxon>Ecdysozoa</taxon>
        <taxon>Arthropoda</taxon>
        <taxon>Hexapoda</taxon>
        <taxon>Collembola</taxon>
        <taxon>Entomobryomorpha</taxon>
        <taxon>Entomobryoidea</taxon>
        <taxon>Orchesellidae</taxon>
        <taxon>Orchesellinae</taxon>
        <taxon>Orchesella</taxon>
    </lineage>
</organism>
<feature type="compositionally biased region" description="Basic and acidic residues" evidence="1">
    <location>
        <begin position="1147"/>
        <end position="1157"/>
    </location>
</feature>
<comment type="caution">
    <text evidence="3">The sequence shown here is derived from an EMBL/GenBank/DDBJ whole genome shotgun (WGS) entry which is preliminary data.</text>
</comment>
<keyword evidence="4" id="KW-1185">Reference proteome</keyword>
<accession>A0A1D2MY32</accession>
<dbReference type="OrthoDB" id="9374162at2759"/>
<dbReference type="InterPro" id="IPR054094">
    <property type="entry name" value="Androglobin_IV"/>
</dbReference>
<feature type="region of interest" description="Disordered" evidence="1">
    <location>
        <begin position="675"/>
        <end position="720"/>
    </location>
</feature>
<protein>
    <recommendedName>
        <fullName evidence="2">Globin domain-containing protein</fullName>
    </recommendedName>
</protein>
<feature type="compositionally biased region" description="Basic and acidic residues" evidence="1">
    <location>
        <begin position="521"/>
        <end position="536"/>
    </location>
</feature>
<name>A0A1D2MY32_ORCCI</name>
<dbReference type="InterPro" id="IPR000048">
    <property type="entry name" value="IQ_motif_EF-hand-BS"/>
</dbReference>
<dbReference type="EMBL" id="LJIJ01000404">
    <property type="protein sequence ID" value="ODM97841.1"/>
    <property type="molecule type" value="Genomic_DNA"/>
</dbReference>
<dbReference type="PROSITE" id="PS50096">
    <property type="entry name" value="IQ"/>
    <property type="match status" value="1"/>
</dbReference>
<gene>
    <name evidence="3" type="ORF">Ocin01_08839</name>
</gene>
<dbReference type="Proteomes" id="UP000094527">
    <property type="component" value="Unassembled WGS sequence"/>
</dbReference>
<feature type="domain" description="Globin" evidence="2">
    <location>
        <begin position="115"/>
        <end position="356"/>
    </location>
</feature>
<feature type="compositionally biased region" description="Basic and acidic residues" evidence="1">
    <location>
        <begin position="842"/>
        <end position="874"/>
    </location>
</feature>
<feature type="region of interest" description="Disordered" evidence="1">
    <location>
        <begin position="496"/>
        <end position="551"/>
    </location>
</feature>
<feature type="compositionally biased region" description="Basic and acidic residues" evidence="1">
    <location>
        <begin position="1071"/>
        <end position="1104"/>
    </location>
</feature>
<feature type="region of interest" description="Disordered" evidence="1">
    <location>
        <begin position="1"/>
        <end position="33"/>
    </location>
</feature>
<evidence type="ECO:0000313" key="4">
    <source>
        <dbReference type="Proteomes" id="UP000094527"/>
    </source>
</evidence>
<feature type="compositionally biased region" description="Acidic residues" evidence="1">
    <location>
        <begin position="537"/>
        <end position="551"/>
    </location>
</feature>
<dbReference type="CDD" id="cd22307">
    <property type="entry name" value="Adgb_C_mid-like"/>
    <property type="match status" value="1"/>
</dbReference>